<dbReference type="GO" id="GO:0030170">
    <property type="term" value="F:pyridoxal phosphate binding"/>
    <property type="evidence" value="ECO:0007669"/>
    <property type="project" value="UniProtKB-UniRule"/>
</dbReference>
<evidence type="ECO:0000256" key="2">
    <source>
        <dbReference type="ARBA" id="ARBA00022793"/>
    </source>
</evidence>
<accession>A0A5C5W8Q8</accession>
<dbReference type="Gene3D" id="2.40.37.10">
    <property type="entry name" value="Lyase, Ornithine Decarboxylase, Chain A, domain 1"/>
    <property type="match status" value="1"/>
</dbReference>
<comment type="caution">
    <text evidence="11">The sequence shown here is derived from an EMBL/GenBank/DDBJ whole genome shotgun (WGS) entry which is preliminary data.</text>
</comment>
<dbReference type="PRINTS" id="PR01179">
    <property type="entry name" value="ODADCRBXLASE"/>
</dbReference>
<evidence type="ECO:0000256" key="1">
    <source>
        <dbReference type="ARBA" id="ARBA00001933"/>
    </source>
</evidence>
<keyword evidence="5" id="KW-0028">Amino-acid biosynthesis</keyword>
<evidence type="ECO:0000313" key="11">
    <source>
        <dbReference type="EMBL" id="TWT46419.1"/>
    </source>
</evidence>
<feature type="binding site" evidence="5">
    <location>
        <position position="333"/>
    </location>
    <ligand>
        <name>substrate</name>
    </ligand>
</feature>
<dbReference type="EMBL" id="SJPH01000003">
    <property type="protein sequence ID" value="TWT46419.1"/>
    <property type="molecule type" value="Genomic_DNA"/>
</dbReference>
<evidence type="ECO:0000256" key="6">
    <source>
        <dbReference type="NCBIfam" id="TIGR01048"/>
    </source>
</evidence>
<feature type="binding site" evidence="5">
    <location>
        <position position="329"/>
    </location>
    <ligand>
        <name>substrate</name>
    </ligand>
</feature>
<evidence type="ECO:0000313" key="12">
    <source>
        <dbReference type="Proteomes" id="UP000318995"/>
    </source>
</evidence>
<dbReference type="AlphaFoldDB" id="A0A5C5W8Q8"/>
<dbReference type="InterPro" id="IPR000183">
    <property type="entry name" value="Orn/DAP/Arg_de-COase"/>
</dbReference>
<dbReference type="Pfam" id="PF02784">
    <property type="entry name" value="Orn_Arg_deC_N"/>
    <property type="match status" value="1"/>
</dbReference>
<proteinExistence type="inferred from homology"/>
<keyword evidence="3 5" id="KW-0663">Pyridoxal phosphate</keyword>
<dbReference type="PANTHER" id="PTHR43727">
    <property type="entry name" value="DIAMINOPIMELATE DECARBOXYLASE"/>
    <property type="match status" value="1"/>
</dbReference>
<evidence type="ECO:0000256" key="4">
    <source>
        <dbReference type="ARBA" id="ARBA00023239"/>
    </source>
</evidence>
<dbReference type="UniPathway" id="UPA00034">
    <property type="reaction ID" value="UER00027"/>
</dbReference>
<dbReference type="InterPro" id="IPR009006">
    <property type="entry name" value="Ala_racemase/Decarboxylase_C"/>
</dbReference>
<comment type="function">
    <text evidence="5">Specifically catalyzes the decarboxylation of meso-diaminopimelate (meso-DAP) to L-lysine.</text>
</comment>
<dbReference type="PRINTS" id="PR01181">
    <property type="entry name" value="DAPDCRBXLASE"/>
</dbReference>
<dbReference type="GO" id="GO:0008836">
    <property type="term" value="F:diaminopimelate decarboxylase activity"/>
    <property type="evidence" value="ECO:0007669"/>
    <property type="project" value="UniProtKB-UniRule"/>
</dbReference>
<evidence type="ECO:0000256" key="8">
    <source>
        <dbReference type="RuleBase" id="RU003738"/>
    </source>
</evidence>
<dbReference type="RefSeq" id="WP_146572919.1">
    <property type="nucleotide sequence ID" value="NZ_SJPH01000003.1"/>
</dbReference>
<dbReference type="InterPro" id="IPR022644">
    <property type="entry name" value="De-COase2_N"/>
</dbReference>
<feature type="domain" description="Orn/DAP/Arg decarboxylase 2 N-terminal" evidence="10">
    <location>
        <begin position="59"/>
        <end position="297"/>
    </location>
</feature>
<dbReference type="SUPFAM" id="SSF50621">
    <property type="entry name" value="Alanine racemase C-terminal domain-like"/>
    <property type="match status" value="1"/>
</dbReference>
<feature type="active site" description="Proton donor" evidence="7">
    <location>
        <position position="364"/>
    </location>
</feature>
<keyword evidence="4 5" id="KW-0456">Lyase</keyword>
<protein>
    <recommendedName>
        <fullName evidence="5 6">Diaminopimelate decarboxylase</fullName>
        <shortName evidence="5">DAP decarboxylase</shortName>
        <shortName evidence="5">DAPDC</shortName>
        <ecNumber evidence="5 6">4.1.1.20</ecNumber>
    </recommendedName>
</protein>
<dbReference type="OrthoDB" id="9802241at2"/>
<feature type="binding site" evidence="5">
    <location>
        <begin position="290"/>
        <end position="293"/>
    </location>
    <ligand>
        <name>pyridoxal 5'-phosphate</name>
        <dbReference type="ChEBI" id="CHEBI:597326"/>
    </ligand>
</feature>
<comment type="subunit">
    <text evidence="5">Homodimer.</text>
</comment>
<keyword evidence="2 5" id="KW-0210">Decarboxylase</keyword>
<feature type="binding site" evidence="5">
    <location>
        <position position="400"/>
    </location>
    <ligand>
        <name>substrate</name>
    </ligand>
</feature>
<dbReference type="EC" id="4.1.1.20" evidence="5 6"/>
<feature type="domain" description="Orn/DAP/Arg decarboxylase 2 C-terminal" evidence="9">
    <location>
        <begin position="40"/>
        <end position="398"/>
    </location>
</feature>
<dbReference type="Gene3D" id="3.20.20.10">
    <property type="entry name" value="Alanine racemase"/>
    <property type="match status" value="1"/>
</dbReference>
<feature type="binding site" evidence="5">
    <location>
        <position position="365"/>
    </location>
    <ligand>
        <name>substrate</name>
    </ligand>
</feature>
<dbReference type="InterPro" id="IPR029066">
    <property type="entry name" value="PLP-binding_barrel"/>
</dbReference>
<dbReference type="PROSITE" id="PS00878">
    <property type="entry name" value="ODR_DC_2_1"/>
    <property type="match status" value="1"/>
</dbReference>
<evidence type="ECO:0000256" key="3">
    <source>
        <dbReference type="ARBA" id="ARBA00022898"/>
    </source>
</evidence>
<evidence type="ECO:0000256" key="5">
    <source>
        <dbReference type="HAMAP-Rule" id="MF_02120"/>
    </source>
</evidence>
<dbReference type="InterPro" id="IPR002986">
    <property type="entry name" value="DAP_deCOOHase_LysA"/>
</dbReference>
<evidence type="ECO:0000256" key="7">
    <source>
        <dbReference type="PIRSR" id="PIRSR600183-50"/>
    </source>
</evidence>
<dbReference type="CDD" id="cd06828">
    <property type="entry name" value="PLPDE_III_DapDC"/>
    <property type="match status" value="1"/>
</dbReference>
<feature type="modified residue" description="N6-(pyridoxal phosphate)lysine" evidence="5 7">
    <location>
        <position position="66"/>
    </location>
</feature>
<dbReference type="Proteomes" id="UP000318995">
    <property type="component" value="Unassembled WGS sequence"/>
</dbReference>
<name>A0A5C5W8Q8_9BACT</name>
<dbReference type="PANTHER" id="PTHR43727:SF2">
    <property type="entry name" value="GROUP IV DECARBOXYLASE"/>
    <property type="match status" value="1"/>
</dbReference>
<keyword evidence="5 8" id="KW-0457">Lysine biosynthesis</keyword>
<feature type="binding site" evidence="5">
    <location>
        <position position="293"/>
    </location>
    <ligand>
        <name>substrate</name>
    </ligand>
</feature>
<evidence type="ECO:0000259" key="10">
    <source>
        <dbReference type="Pfam" id="PF02784"/>
    </source>
</evidence>
<comment type="pathway">
    <text evidence="5 8">Amino-acid biosynthesis; L-lysine biosynthesis via DAP pathway; L-lysine from DL-2,6-diaminopimelate: step 1/1.</text>
</comment>
<keyword evidence="12" id="KW-1185">Reference proteome</keyword>
<gene>
    <name evidence="5 11" type="primary">lysA</name>
    <name evidence="11" type="ORF">Pla111_15150</name>
</gene>
<feature type="binding site" evidence="5">
    <location>
        <position position="249"/>
    </location>
    <ligand>
        <name>pyridoxal 5'-phosphate</name>
        <dbReference type="ChEBI" id="CHEBI:597326"/>
    </ligand>
</feature>
<dbReference type="GO" id="GO:0009089">
    <property type="term" value="P:lysine biosynthetic process via diaminopimelate"/>
    <property type="evidence" value="ECO:0007669"/>
    <property type="project" value="UniProtKB-UniRule"/>
</dbReference>
<organism evidence="11 12">
    <name type="scientific">Botrimarina hoheduenensis</name>
    <dbReference type="NCBI Taxonomy" id="2528000"/>
    <lineage>
        <taxon>Bacteria</taxon>
        <taxon>Pseudomonadati</taxon>
        <taxon>Planctomycetota</taxon>
        <taxon>Planctomycetia</taxon>
        <taxon>Pirellulales</taxon>
        <taxon>Lacipirellulaceae</taxon>
        <taxon>Botrimarina</taxon>
    </lineage>
</organism>
<comment type="catalytic activity">
    <reaction evidence="5 8">
        <text>meso-2,6-diaminopimelate + H(+) = L-lysine + CO2</text>
        <dbReference type="Rhea" id="RHEA:15101"/>
        <dbReference type="ChEBI" id="CHEBI:15378"/>
        <dbReference type="ChEBI" id="CHEBI:16526"/>
        <dbReference type="ChEBI" id="CHEBI:32551"/>
        <dbReference type="ChEBI" id="CHEBI:57791"/>
        <dbReference type="EC" id="4.1.1.20"/>
    </reaction>
</comment>
<feature type="binding site" evidence="5">
    <location>
        <position position="400"/>
    </location>
    <ligand>
        <name>pyridoxal 5'-phosphate</name>
        <dbReference type="ChEBI" id="CHEBI:597326"/>
    </ligand>
</feature>
<comment type="similarity">
    <text evidence="5">Belongs to the Orn/Lys/Arg decarboxylase class-II family. LysA subfamily.</text>
</comment>
<sequence length="447" mass="47341">MSLPPDSLSIASNAGPTSPYVTQIAGVAVPALAERFGTPCYVYDAAMIRQRIADLAPFDTVRYAQKANSNLSVLRLVRGAGVLVDAVSAGEIARALAAGYQPGPGDHAAGQPAEIIYTADIFDRASLDAVIEHDLAVNCGSPDMIDQYGARCQPLGRKRGVTLRINPGFGHGHSQKVNTGGEGSKHGVWHEQIEMCVERAARYGLTVEGLHMHIGSGTDMEHLGRVADAMQAFALRVGPSVHAISAGGGLSTPYRGNEPPVDVAAYYSLWDATRRRLAEAWGHAVALEIEPGRYLAAESGSLVTEVRAVKQMGTKEYILVDAGFNNLVRPAMYGAYHPLAVCPAEGVPQPSAALASFVVAGPLCESGDIFTQKEGGYVEERSLVRPRVGDYLVIGAVGAYGYTMASNYNSKPLVAEVLIDGGEPRLIRAAQTPADLLRGETSESSRD</sequence>
<reference evidence="11 12" key="1">
    <citation type="submission" date="2019-02" db="EMBL/GenBank/DDBJ databases">
        <title>Deep-cultivation of Planctomycetes and their phenomic and genomic characterization uncovers novel biology.</title>
        <authorList>
            <person name="Wiegand S."/>
            <person name="Jogler M."/>
            <person name="Boedeker C."/>
            <person name="Pinto D."/>
            <person name="Vollmers J."/>
            <person name="Rivas-Marin E."/>
            <person name="Kohn T."/>
            <person name="Peeters S.H."/>
            <person name="Heuer A."/>
            <person name="Rast P."/>
            <person name="Oberbeckmann S."/>
            <person name="Bunk B."/>
            <person name="Jeske O."/>
            <person name="Meyerdierks A."/>
            <person name="Storesund J.E."/>
            <person name="Kallscheuer N."/>
            <person name="Luecker S."/>
            <person name="Lage O.M."/>
            <person name="Pohl T."/>
            <person name="Merkel B.J."/>
            <person name="Hornburger P."/>
            <person name="Mueller R.-W."/>
            <person name="Bruemmer F."/>
            <person name="Labrenz M."/>
            <person name="Spormann A.M."/>
            <person name="Op Den Camp H."/>
            <person name="Overmann J."/>
            <person name="Amann R."/>
            <person name="Jetten M.S.M."/>
            <person name="Mascher T."/>
            <person name="Medema M.H."/>
            <person name="Devos D.P."/>
            <person name="Kaster A.-K."/>
            <person name="Ovreas L."/>
            <person name="Rohde M."/>
            <person name="Galperin M.Y."/>
            <person name="Jogler C."/>
        </authorList>
    </citation>
    <scope>NUCLEOTIDE SEQUENCE [LARGE SCALE GENOMIC DNA]</scope>
    <source>
        <strain evidence="11 12">Pla111</strain>
    </source>
</reference>
<dbReference type="InterPro" id="IPR022643">
    <property type="entry name" value="De-COase2_C"/>
</dbReference>
<dbReference type="HAMAP" id="MF_02120">
    <property type="entry name" value="LysA"/>
    <property type="match status" value="1"/>
</dbReference>
<dbReference type="SUPFAM" id="SSF51419">
    <property type="entry name" value="PLP-binding barrel"/>
    <property type="match status" value="1"/>
</dbReference>
<dbReference type="NCBIfam" id="TIGR01048">
    <property type="entry name" value="lysA"/>
    <property type="match status" value="1"/>
</dbReference>
<evidence type="ECO:0000259" key="9">
    <source>
        <dbReference type="Pfam" id="PF00278"/>
    </source>
</evidence>
<dbReference type="Pfam" id="PF00278">
    <property type="entry name" value="Orn_DAP_Arg_deC"/>
    <property type="match status" value="1"/>
</dbReference>
<comment type="cofactor">
    <cofactor evidence="1 5 7 8">
        <name>pyridoxal 5'-phosphate</name>
        <dbReference type="ChEBI" id="CHEBI:597326"/>
    </cofactor>
</comment>
<dbReference type="InterPro" id="IPR022653">
    <property type="entry name" value="De-COase2_pyr-phos_BS"/>
</dbReference>